<comment type="similarity">
    <text evidence="10 11">Belongs to the TonB-dependent receptor family.</text>
</comment>
<keyword evidence="15" id="KW-1185">Reference proteome</keyword>
<evidence type="ECO:0000259" key="13">
    <source>
        <dbReference type="SMART" id="SM00965"/>
    </source>
</evidence>
<evidence type="ECO:0000256" key="5">
    <source>
        <dbReference type="ARBA" id="ARBA00022692"/>
    </source>
</evidence>
<comment type="caution">
    <text evidence="14">The sequence shown here is derived from an EMBL/GenBank/DDBJ whole genome shotgun (WGS) entry which is preliminary data.</text>
</comment>
<evidence type="ECO:0000256" key="4">
    <source>
        <dbReference type="ARBA" id="ARBA00022496"/>
    </source>
</evidence>
<dbReference type="Gene3D" id="2.170.130.10">
    <property type="entry name" value="TonB-dependent receptor, plug domain"/>
    <property type="match status" value="1"/>
</dbReference>
<dbReference type="SUPFAM" id="SSF49464">
    <property type="entry name" value="Carboxypeptidase regulatory domain-like"/>
    <property type="match status" value="1"/>
</dbReference>
<dbReference type="Pfam" id="PF07660">
    <property type="entry name" value="STN"/>
    <property type="match status" value="1"/>
</dbReference>
<dbReference type="InterPro" id="IPR011662">
    <property type="entry name" value="Secretin/TonB_short_N"/>
</dbReference>
<dbReference type="InterPro" id="IPR012910">
    <property type="entry name" value="Plug_dom"/>
</dbReference>
<feature type="chain" id="PRO_5041205889" evidence="12">
    <location>
        <begin position="19"/>
        <end position="1083"/>
    </location>
</feature>
<feature type="domain" description="Secretin/TonB short N-terminal" evidence="13">
    <location>
        <begin position="50"/>
        <end position="101"/>
    </location>
</feature>
<keyword evidence="7 11" id="KW-0798">TonB box</keyword>
<evidence type="ECO:0000256" key="8">
    <source>
        <dbReference type="ARBA" id="ARBA00023136"/>
    </source>
</evidence>
<keyword evidence="6" id="KW-0408">Iron</keyword>
<dbReference type="AlphaFoldDB" id="A0AA41Y0Q6"/>
<evidence type="ECO:0000256" key="3">
    <source>
        <dbReference type="ARBA" id="ARBA00022452"/>
    </source>
</evidence>
<dbReference type="InterPro" id="IPR036942">
    <property type="entry name" value="Beta-barrel_TonB_sf"/>
</dbReference>
<keyword evidence="4" id="KW-0406">Ion transport</keyword>
<dbReference type="FunFam" id="2.170.130.10:FF:000008">
    <property type="entry name" value="SusC/RagA family TonB-linked outer membrane protein"/>
    <property type="match status" value="1"/>
</dbReference>
<gene>
    <name evidence="14" type="ORF">N2K84_01200</name>
</gene>
<keyword evidence="9 10" id="KW-0998">Cell outer membrane</keyword>
<dbReference type="InterPro" id="IPR008969">
    <property type="entry name" value="CarboxyPept-like_regulatory"/>
</dbReference>
<evidence type="ECO:0000256" key="9">
    <source>
        <dbReference type="ARBA" id="ARBA00023237"/>
    </source>
</evidence>
<reference evidence="14" key="1">
    <citation type="submission" date="2022-10" db="EMBL/GenBank/DDBJ databases">
        <title>Gaoshiqiia sediminis gen. nov., sp. nov., isolated from coastal sediment.</title>
        <authorList>
            <person name="Yu W.X."/>
            <person name="Mu D.S."/>
            <person name="Du J.Z."/>
            <person name="Liang Y.Q."/>
        </authorList>
    </citation>
    <scope>NUCLEOTIDE SEQUENCE</scope>
    <source>
        <strain evidence="14">A06</strain>
    </source>
</reference>
<dbReference type="EMBL" id="JAPAAF010000001">
    <property type="protein sequence ID" value="MCW0481326.1"/>
    <property type="molecule type" value="Genomic_DNA"/>
</dbReference>
<dbReference type="RefSeq" id="WP_282589930.1">
    <property type="nucleotide sequence ID" value="NZ_JAPAAF010000001.1"/>
</dbReference>
<dbReference type="InterPro" id="IPR023997">
    <property type="entry name" value="TonB-dep_OMP_SusC/RagA_CS"/>
</dbReference>
<sequence>MMRLILFLMLVSAFVTNAKTVSSQSAKLSLSFQNASLTEVFEVIEKQMNIGFLVPSNLLTDRRNITLSVTNATVESVLQQVLIPNGYEFEFVGKNVVITEKNAVRQVQQQQTVSGKVTDATGFPLPGVTVVVKGTTIGTITDSEGRYNLTNVPGEGTLVFSFVGMKFQEILVAGKTTIDVVLEEGTIGLDEVVAIGYGVVKKRDVTGAMSSIKSEDFNLAVTAAPEQLIQGKIAGVDIVQSSGRPGATSTVRIRGTSSISAGNDPLYVIDGIPMQFNSANLYVNVSGESGTSPFSSEGSNPLNTLNPADIESIDILKDASATAIYGSRGANGVILITTKSKKEFGESISYDTYFGLSSIRKKMDFLTADEYRDYSEDNSYPYPDEGANTDWQDAIFRSALSQNHNLAFGGGSANSNYRASMGYSSQEGIILSSKLEKYTTRLNANHKAFDGKLNIAVNLTYAKIDNDDVPVSSNVANEGGNILKDALRWAPTLPVYNADGSYYQLGELRVNPVSWKEVTDESHTDNFIGSASFSYKIIDPLSVSVNVGHTDEAMERYIHIPSTHPVAAAEKGRASISKLKNYSSTMETNLNYSKDFNENTSFSALVGYSFYRYVTQNTFTLANKFVSDATTWNLMQSGNILSNTSYKSANRLSSVYGRMNLKLKDRYLFTFTLRNDGSSRFGDNYRWGLFPSGAFAWNIADEPFFNNTKVTNLKLRLGFGVTGNQEIPNNLYREQLTVSGSSVYVLGGVAIPSVLPSNYANPDLKWEETTQLNLGLDWELLDGRFSGTIDLYKKNTNDLLLQFSTVAPSVVNSQWANVGEVENKGFEFALNGTLISKNDFQWKASLNFARNVNEVISLSNSQFSREVIDTAPASGLLNHDGSAQIIKPGLPLGTFYGPKFLGLDENGMEILMDEDGVAGPDDVVIGNANPDFTFGFSSSVFWKRFDASVSFRGVVGNDIFNNTAAEFSYTKPTPGVNVLKYAVESGVSHEQGAQYSSRWIEDGSYLRLDNLSVGYTFNTNKISFLSKARVYVSGQNLFVISNYSGFDPEVRTNTNRGGTAPIGIDYLVYPRPQVFMLGANITF</sequence>
<dbReference type="Gene3D" id="2.40.170.20">
    <property type="entry name" value="TonB-dependent receptor, beta-barrel domain"/>
    <property type="match status" value="1"/>
</dbReference>
<evidence type="ECO:0000256" key="11">
    <source>
        <dbReference type="RuleBase" id="RU003357"/>
    </source>
</evidence>
<dbReference type="GO" id="GO:0009279">
    <property type="term" value="C:cell outer membrane"/>
    <property type="evidence" value="ECO:0007669"/>
    <property type="project" value="UniProtKB-SubCell"/>
</dbReference>
<dbReference type="InterPro" id="IPR037066">
    <property type="entry name" value="Plug_dom_sf"/>
</dbReference>
<comment type="subcellular location">
    <subcellularLocation>
        <location evidence="1 10">Cell outer membrane</location>
        <topology evidence="1 10">Multi-pass membrane protein</topology>
    </subcellularLocation>
</comment>
<proteinExistence type="inferred from homology"/>
<feature type="signal peptide" evidence="12">
    <location>
        <begin position="1"/>
        <end position="18"/>
    </location>
</feature>
<evidence type="ECO:0000256" key="10">
    <source>
        <dbReference type="PROSITE-ProRule" id="PRU01360"/>
    </source>
</evidence>
<evidence type="ECO:0000256" key="1">
    <source>
        <dbReference type="ARBA" id="ARBA00004571"/>
    </source>
</evidence>
<keyword evidence="2 10" id="KW-0813">Transport</keyword>
<keyword evidence="4" id="KW-0410">Iron transport</keyword>
<dbReference type="InterPro" id="IPR039426">
    <property type="entry name" value="TonB-dep_rcpt-like"/>
</dbReference>
<organism evidence="14 15">
    <name type="scientific">Gaoshiqia sediminis</name>
    <dbReference type="NCBI Taxonomy" id="2986998"/>
    <lineage>
        <taxon>Bacteria</taxon>
        <taxon>Pseudomonadati</taxon>
        <taxon>Bacteroidota</taxon>
        <taxon>Bacteroidia</taxon>
        <taxon>Marinilabiliales</taxon>
        <taxon>Prolixibacteraceae</taxon>
        <taxon>Gaoshiqia</taxon>
    </lineage>
</organism>
<keyword evidence="5 10" id="KW-0812">Transmembrane</keyword>
<dbReference type="NCBIfam" id="TIGR04057">
    <property type="entry name" value="SusC_RagA_signa"/>
    <property type="match status" value="1"/>
</dbReference>
<accession>A0AA41Y0Q6</accession>
<dbReference type="Gene3D" id="3.55.50.30">
    <property type="match status" value="1"/>
</dbReference>
<keyword evidence="14" id="KW-0675">Receptor</keyword>
<dbReference type="InterPro" id="IPR023996">
    <property type="entry name" value="TonB-dep_OMP_SusC/RagA"/>
</dbReference>
<keyword evidence="12" id="KW-0732">Signal</keyword>
<dbReference type="Pfam" id="PF07715">
    <property type="entry name" value="Plug"/>
    <property type="match status" value="1"/>
</dbReference>
<keyword evidence="8 10" id="KW-0472">Membrane</keyword>
<evidence type="ECO:0000256" key="2">
    <source>
        <dbReference type="ARBA" id="ARBA00022448"/>
    </source>
</evidence>
<dbReference type="Pfam" id="PF00593">
    <property type="entry name" value="TonB_dep_Rec_b-barrel"/>
    <property type="match status" value="1"/>
</dbReference>
<dbReference type="InterPro" id="IPR000531">
    <property type="entry name" value="Beta-barrel_TonB"/>
</dbReference>
<evidence type="ECO:0000256" key="6">
    <source>
        <dbReference type="ARBA" id="ARBA00023004"/>
    </source>
</evidence>
<name>A0AA41Y0Q6_9BACT</name>
<dbReference type="Gene3D" id="2.60.40.1120">
    <property type="entry name" value="Carboxypeptidase-like, regulatory domain"/>
    <property type="match status" value="1"/>
</dbReference>
<dbReference type="SUPFAM" id="SSF56935">
    <property type="entry name" value="Porins"/>
    <property type="match status" value="1"/>
</dbReference>
<dbReference type="Pfam" id="PF13715">
    <property type="entry name" value="CarbopepD_reg_2"/>
    <property type="match status" value="1"/>
</dbReference>
<dbReference type="SMART" id="SM00965">
    <property type="entry name" value="STN"/>
    <property type="match status" value="1"/>
</dbReference>
<evidence type="ECO:0000313" key="14">
    <source>
        <dbReference type="EMBL" id="MCW0481326.1"/>
    </source>
</evidence>
<evidence type="ECO:0000256" key="7">
    <source>
        <dbReference type="ARBA" id="ARBA00023077"/>
    </source>
</evidence>
<protein>
    <submittedName>
        <fullName evidence="14">TonB-dependent receptor</fullName>
    </submittedName>
</protein>
<keyword evidence="3 10" id="KW-1134">Transmembrane beta strand</keyword>
<dbReference type="PROSITE" id="PS52016">
    <property type="entry name" value="TONB_DEPENDENT_REC_3"/>
    <property type="match status" value="1"/>
</dbReference>
<dbReference type="GO" id="GO:0006826">
    <property type="term" value="P:iron ion transport"/>
    <property type="evidence" value="ECO:0007669"/>
    <property type="project" value="UniProtKB-KW"/>
</dbReference>
<evidence type="ECO:0000313" key="15">
    <source>
        <dbReference type="Proteomes" id="UP001163821"/>
    </source>
</evidence>
<evidence type="ECO:0000256" key="12">
    <source>
        <dbReference type="SAM" id="SignalP"/>
    </source>
</evidence>
<dbReference type="NCBIfam" id="TIGR04056">
    <property type="entry name" value="OMP_RagA_SusC"/>
    <property type="match status" value="1"/>
</dbReference>
<dbReference type="Proteomes" id="UP001163821">
    <property type="component" value="Unassembled WGS sequence"/>
</dbReference>